<reference evidence="5 6" key="1">
    <citation type="submission" date="2019-08" db="EMBL/GenBank/DDBJ databases">
        <title>Complete genome sequence of Terriglobus albidus strain ORNL.</title>
        <authorList>
            <person name="Podar M."/>
        </authorList>
    </citation>
    <scope>NUCLEOTIDE SEQUENCE [LARGE SCALE GENOMIC DNA]</scope>
    <source>
        <strain evidence="5 6">ORNL</strain>
    </source>
</reference>
<keyword evidence="2" id="KW-0449">Lipoprotein</keyword>
<keyword evidence="2" id="KW-1134">Transmembrane beta strand</keyword>
<evidence type="ECO:0000256" key="1">
    <source>
        <dbReference type="ARBA" id="ARBA00007613"/>
    </source>
</evidence>
<feature type="coiled-coil region" evidence="3">
    <location>
        <begin position="411"/>
        <end position="438"/>
    </location>
</feature>
<evidence type="ECO:0000313" key="5">
    <source>
        <dbReference type="EMBL" id="QEE26565.1"/>
    </source>
</evidence>
<dbReference type="SUPFAM" id="SSF56954">
    <property type="entry name" value="Outer membrane efflux proteins (OEP)"/>
    <property type="match status" value="1"/>
</dbReference>
<dbReference type="InterPro" id="IPR010131">
    <property type="entry name" value="MdtP/NodT-like"/>
</dbReference>
<keyword evidence="4" id="KW-1133">Transmembrane helix</keyword>
<dbReference type="PANTHER" id="PTHR30203:SF25">
    <property type="entry name" value="OUTER MEMBRANE PROTEIN-RELATED"/>
    <property type="match status" value="1"/>
</dbReference>
<keyword evidence="2 4" id="KW-0812">Transmembrane</keyword>
<protein>
    <submittedName>
        <fullName evidence="5">Efflux transporter outer membrane subunit</fullName>
    </submittedName>
</protein>
<proteinExistence type="inferred from homology"/>
<evidence type="ECO:0000256" key="2">
    <source>
        <dbReference type="RuleBase" id="RU362097"/>
    </source>
</evidence>
<accession>A0A5B9E660</accession>
<dbReference type="GO" id="GO:0005886">
    <property type="term" value="C:plasma membrane"/>
    <property type="evidence" value="ECO:0007669"/>
    <property type="project" value="UniProtKB-SubCell"/>
</dbReference>
<keyword evidence="6" id="KW-1185">Reference proteome</keyword>
<dbReference type="PANTHER" id="PTHR30203">
    <property type="entry name" value="OUTER MEMBRANE CATION EFFLUX PROTEIN"/>
    <property type="match status" value="1"/>
</dbReference>
<dbReference type="Pfam" id="PF02321">
    <property type="entry name" value="OEP"/>
    <property type="match status" value="2"/>
</dbReference>
<organism evidence="5 6">
    <name type="scientific">Terriglobus albidus</name>
    <dbReference type="NCBI Taxonomy" id="1592106"/>
    <lineage>
        <taxon>Bacteria</taxon>
        <taxon>Pseudomonadati</taxon>
        <taxon>Acidobacteriota</taxon>
        <taxon>Terriglobia</taxon>
        <taxon>Terriglobales</taxon>
        <taxon>Acidobacteriaceae</taxon>
        <taxon>Terriglobus</taxon>
    </lineage>
</organism>
<dbReference type="Proteomes" id="UP000321820">
    <property type="component" value="Chromosome"/>
</dbReference>
<dbReference type="RefSeq" id="WP_147645703.1">
    <property type="nucleotide sequence ID" value="NZ_CP042806.1"/>
</dbReference>
<keyword evidence="3" id="KW-0175">Coiled coil</keyword>
<dbReference type="NCBIfam" id="TIGR01845">
    <property type="entry name" value="outer_NodT"/>
    <property type="match status" value="1"/>
</dbReference>
<dbReference type="Gene3D" id="1.20.1600.10">
    <property type="entry name" value="Outer membrane efflux proteins (OEP)"/>
    <property type="match status" value="1"/>
</dbReference>
<dbReference type="KEGG" id="talb:FTW19_00210"/>
<dbReference type="InterPro" id="IPR003423">
    <property type="entry name" value="OMP_efflux"/>
</dbReference>
<evidence type="ECO:0000256" key="4">
    <source>
        <dbReference type="SAM" id="Phobius"/>
    </source>
</evidence>
<dbReference type="EMBL" id="CP042806">
    <property type="protein sequence ID" value="QEE26565.1"/>
    <property type="molecule type" value="Genomic_DNA"/>
</dbReference>
<name>A0A5B9E660_9BACT</name>
<dbReference type="GO" id="GO:0015562">
    <property type="term" value="F:efflux transmembrane transporter activity"/>
    <property type="evidence" value="ECO:0007669"/>
    <property type="project" value="InterPro"/>
</dbReference>
<dbReference type="Gene3D" id="2.20.200.10">
    <property type="entry name" value="Outer membrane efflux proteins (OEP)"/>
    <property type="match status" value="1"/>
</dbReference>
<evidence type="ECO:0000313" key="6">
    <source>
        <dbReference type="Proteomes" id="UP000321820"/>
    </source>
</evidence>
<keyword evidence="2" id="KW-0564">Palmitate</keyword>
<dbReference type="AlphaFoldDB" id="A0A5B9E660"/>
<comment type="subcellular location">
    <subcellularLocation>
        <location evidence="2">Cell membrane</location>
        <topology evidence="2">Lipid-anchor</topology>
    </subcellularLocation>
</comment>
<comment type="similarity">
    <text evidence="1 2">Belongs to the outer membrane factor (OMF) (TC 1.B.17) family.</text>
</comment>
<dbReference type="OrthoDB" id="9783163at2"/>
<evidence type="ECO:0000256" key="3">
    <source>
        <dbReference type="SAM" id="Coils"/>
    </source>
</evidence>
<keyword evidence="2 4" id="KW-0472">Membrane</keyword>
<gene>
    <name evidence="5" type="ORF">FTW19_00210</name>
</gene>
<feature type="transmembrane region" description="Helical" evidence="4">
    <location>
        <begin position="13"/>
        <end position="33"/>
    </location>
</feature>
<sequence length="487" mass="52371">MSSYKGLSGAHNFALRIGFAFALIAGIAGCAVGPKYDRPTVKLQPFHNAPSVETRATSLPAPPLDQWWTGFRDPELTRIVKRALDQNLDLAAAMTRVQQARAAARGAGAQRMPSGNLNASTTTIHQSTESMTGRLASHLPGYDRNQNYYDLGFAASWEADLFGGLKRGAEAATAEAQAAEASQTGTRITVAAEAADAYLQIRGAQARLNFTKEQIATDDHLVELVQQRRDAGIASDRELAQAQAVLSQARATIPLITVSLEAQLNRLDVLMGAQPGTYAAELTPVAEIPDVPEISGFGSPTDLLRRRPDIIAAERMVAASNARIGQALAEYYPKLSLSGIVGSQAVAPAHLFEQQGFQPASVVGLRWRLFDFGRVASEVQSARGANAEALLRYRSSVLHAAEDVEDSFSLLVQSENRRNEIVREIAELQRVRDRSEESYAAGVIGLTDVLDADRQLLVAKDDLAVARENAARAAVGSYRALGGGWIQ</sequence>
<dbReference type="PROSITE" id="PS51257">
    <property type="entry name" value="PROKAR_LIPOPROTEIN"/>
    <property type="match status" value="1"/>
</dbReference>